<dbReference type="SMART" id="SM00336">
    <property type="entry name" value="BBOX"/>
    <property type="match status" value="1"/>
</dbReference>
<gene>
    <name evidence="5" type="ORF">MEDL_50422</name>
</gene>
<keyword evidence="2" id="KW-0862">Zinc</keyword>
<dbReference type="Gene3D" id="3.30.160.60">
    <property type="entry name" value="Classic Zinc Finger"/>
    <property type="match status" value="1"/>
</dbReference>
<dbReference type="SUPFAM" id="SSF63825">
    <property type="entry name" value="YWTD domain"/>
    <property type="match status" value="1"/>
</dbReference>
<dbReference type="Pfam" id="PF01436">
    <property type="entry name" value="NHL"/>
    <property type="match status" value="1"/>
</dbReference>
<dbReference type="PROSITE" id="PS50119">
    <property type="entry name" value="ZF_BBOX"/>
    <property type="match status" value="1"/>
</dbReference>
<evidence type="ECO:0000256" key="3">
    <source>
        <dbReference type="PROSITE-ProRule" id="PRU00504"/>
    </source>
</evidence>
<keyword evidence="2" id="KW-0479">Metal-binding</keyword>
<evidence type="ECO:0000256" key="1">
    <source>
        <dbReference type="ARBA" id="ARBA00022737"/>
    </source>
</evidence>
<dbReference type="Gene3D" id="2.120.10.30">
    <property type="entry name" value="TolB, C-terminal domain"/>
    <property type="match status" value="1"/>
</dbReference>
<dbReference type="SUPFAM" id="SSF57845">
    <property type="entry name" value="B-box zinc-binding domain"/>
    <property type="match status" value="1"/>
</dbReference>
<keyword evidence="6" id="KW-1185">Reference proteome</keyword>
<proteinExistence type="predicted"/>
<dbReference type="PANTHER" id="PTHR25462">
    <property type="entry name" value="BONUS, ISOFORM C-RELATED"/>
    <property type="match status" value="1"/>
</dbReference>
<name>A0A8S3TWG8_MYTED</name>
<organism evidence="5 6">
    <name type="scientific">Mytilus edulis</name>
    <name type="common">Blue mussel</name>
    <dbReference type="NCBI Taxonomy" id="6550"/>
    <lineage>
        <taxon>Eukaryota</taxon>
        <taxon>Metazoa</taxon>
        <taxon>Spiralia</taxon>
        <taxon>Lophotrochozoa</taxon>
        <taxon>Mollusca</taxon>
        <taxon>Bivalvia</taxon>
        <taxon>Autobranchia</taxon>
        <taxon>Pteriomorphia</taxon>
        <taxon>Mytilida</taxon>
        <taxon>Mytiloidea</taxon>
        <taxon>Mytilidae</taxon>
        <taxon>Mytilinae</taxon>
        <taxon>Mytilus</taxon>
    </lineage>
</organism>
<dbReference type="Proteomes" id="UP000683360">
    <property type="component" value="Unassembled WGS sequence"/>
</dbReference>
<evidence type="ECO:0000259" key="4">
    <source>
        <dbReference type="PROSITE" id="PS50119"/>
    </source>
</evidence>
<dbReference type="InterPro" id="IPR000315">
    <property type="entry name" value="Znf_B-box"/>
</dbReference>
<dbReference type="CDD" id="cd19757">
    <property type="entry name" value="Bbox1"/>
    <property type="match status" value="1"/>
</dbReference>
<feature type="repeat" description="NHL" evidence="3">
    <location>
        <begin position="487"/>
        <end position="518"/>
    </location>
</feature>
<keyword evidence="2" id="KW-0863">Zinc-finger</keyword>
<keyword evidence="1" id="KW-0677">Repeat</keyword>
<dbReference type="AlphaFoldDB" id="A0A8S3TWG8"/>
<feature type="domain" description="B box-type" evidence="4">
    <location>
        <begin position="10"/>
        <end position="53"/>
    </location>
</feature>
<dbReference type="GO" id="GO:0008270">
    <property type="term" value="F:zinc ion binding"/>
    <property type="evidence" value="ECO:0007669"/>
    <property type="project" value="UniProtKB-KW"/>
</dbReference>
<sequence length="531" mass="60252">MAGNWTVCGVCDFRNINKASIVWCSECDEGLCGECSEQHGAVKSSRNHSVISVTEYQKLPSNVLEIAQTCQKHKEQYQTFCKKHDCPCCRRCVIETHNECKDLIAIDDIVQNVKSSSAFFEVEQTLVQMLENVRRIRNDRTENLKCLLDQRVKIERDIKQTRKMINDHLDKIQDKIIKELYANEENESKRIKMLLCEIESIEKGISDLQGNQNNIRQHASELQTFLALKHIEKEVSDKAECIQSVLKNEDMKIKTLALEVNKDVQDICRADCFGSVSVDSKSCKVVIDSNKNKEAQMMIPSLISKCIDDIKLSNKMQIDLQSAGGVRGCAILPNGKMMFCDYNKGNLIVLKSNGMHEFEIPLGTRAFDLAYFERENSIAVTSGYGKTAIHIIDLNSRTIKRTIQRRLTPFGIALNKTVLVYCEAGLGIIEMQLNSESEKTLVYLDMPSFSYVAVHGDNMYYTNKDNHSVTCYDIHGNLKWEFKDTQNLQYPQGISVDNNGNVYVVSRDTHSVVIISLMESVAEQYCPLVMA</sequence>
<dbReference type="EMBL" id="CAJPWZ010002410">
    <property type="protein sequence ID" value="CAG2237992.1"/>
    <property type="molecule type" value="Genomic_DNA"/>
</dbReference>
<dbReference type="InterPro" id="IPR011042">
    <property type="entry name" value="6-blade_b-propeller_TolB-like"/>
</dbReference>
<evidence type="ECO:0000256" key="2">
    <source>
        <dbReference type="PROSITE-ProRule" id="PRU00024"/>
    </source>
</evidence>
<protein>
    <recommendedName>
        <fullName evidence="4">B box-type domain-containing protein</fullName>
    </recommendedName>
</protein>
<comment type="caution">
    <text evidence="5">The sequence shown here is derived from an EMBL/GenBank/DDBJ whole genome shotgun (WGS) entry which is preliminary data.</text>
</comment>
<reference evidence="5" key="1">
    <citation type="submission" date="2021-03" db="EMBL/GenBank/DDBJ databases">
        <authorList>
            <person name="Bekaert M."/>
        </authorList>
    </citation>
    <scope>NUCLEOTIDE SEQUENCE</scope>
</reference>
<evidence type="ECO:0000313" key="5">
    <source>
        <dbReference type="EMBL" id="CAG2237992.1"/>
    </source>
</evidence>
<dbReference type="InterPro" id="IPR047153">
    <property type="entry name" value="TRIM45/56/19-like"/>
</dbReference>
<dbReference type="PANTHER" id="PTHR25462:SF296">
    <property type="entry name" value="MEIOTIC P26, ISOFORM F"/>
    <property type="match status" value="1"/>
</dbReference>
<evidence type="ECO:0000313" key="6">
    <source>
        <dbReference type="Proteomes" id="UP000683360"/>
    </source>
</evidence>
<accession>A0A8S3TWG8</accession>
<dbReference type="PROSITE" id="PS51125">
    <property type="entry name" value="NHL"/>
    <property type="match status" value="1"/>
</dbReference>
<dbReference type="InterPro" id="IPR001258">
    <property type="entry name" value="NHL_repeat"/>
</dbReference>
<dbReference type="OrthoDB" id="6105760at2759"/>